<dbReference type="STRING" id="742152.A0A2H3JI27"/>
<reference evidence="1 2" key="1">
    <citation type="journal article" date="2012" name="Science">
        <title>The Paleozoic origin of enzymatic lignin decomposition reconstructed from 31 fungal genomes.</title>
        <authorList>
            <person name="Floudas D."/>
            <person name="Binder M."/>
            <person name="Riley R."/>
            <person name="Barry K."/>
            <person name="Blanchette R.A."/>
            <person name="Henrissat B."/>
            <person name="Martinez A.T."/>
            <person name="Otillar R."/>
            <person name="Spatafora J.W."/>
            <person name="Yadav J.S."/>
            <person name="Aerts A."/>
            <person name="Benoit I."/>
            <person name="Boyd A."/>
            <person name="Carlson A."/>
            <person name="Copeland A."/>
            <person name="Coutinho P.M."/>
            <person name="de Vries R.P."/>
            <person name="Ferreira P."/>
            <person name="Findley K."/>
            <person name="Foster B."/>
            <person name="Gaskell J."/>
            <person name="Glotzer D."/>
            <person name="Gorecki P."/>
            <person name="Heitman J."/>
            <person name="Hesse C."/>
            <person name="Hori C."/>
            <person name="Igarashi K."/>
            <person name="Jurgens J.A."/>
            <person name="Kallen N."/>
            <person name="Kersten P."/>
            <person name="Kohler A."/>
            <person name="Kuees U."/>
            <person name="Kumar T.K.A."/>
            <person name="Kuo A."/>
            <person name="LaButti K."/>
            <person name="Larrondo L.F."/>
            <person name="Lindquist E."/>
            <person name="Ling A."/>
            <person name="Lombard V."/>
            <person name="Lucas S."/>
            <person name="Lundell T."/>
            <person name="Martin R."/>
            <person name="McLaughlin D.J."/>
            <person name="Morgenstern I."/>
            <person name="Morin E."/>
            <person name="Murat C."/>
            <person name="Nagy L.G."/>
            <person name="Nolan M."/>
            <person name="Ohm R.A."/>
            <person name="Patyshakuliyeva A."/>
            <person name="Rokas A."/>
            <person name="Ruiz-Duenas F.J."/>
            <person name="Sabat G."/>
            <person name="Salamov A."/>
            <person name="Samejima M."/>
            <person name="Schmutz J."/>
            <person name="Slot J.C."/>
            <person name="St John F."/>
            <person name="Stenlid J."/>
            <person name="Sun H."/>
            <person name="Sun S."/>
            <person name="Syed K."/>
            <person name="Tsang A."/>
            <person name="Wiebenga A."/>
            <person name="Young D."/>
            <person name="Pisabarro A."/>
            <person name="Eastwood D.C."/>
            <person name="Martin F."/>
            <person name="Cullen D."/>
            <person name="Grigoriev I.V."/>
            <person name="Hibbett D.S."/>
        </authorList>
    </citation>
    <scope>NUCLEOTIDE SEQUENCE [LARGE SCALE GENOMIC DNA]</scope>
    <source>
        <strain evidence="1 2">MD-104</strain>
    </source>
</reference>
<protein>
    <submittedName>
        <fullName evidence="1">Uncharacterized protein</fullName>
    </submittedName>
</protein>
<keyword evidence="2" id="KW-1185">Reference proteome</keyword>
<proteinExistence type="predicted"/>
<accession>A0A2H3JI27</accession>
<evidence type="ECO:0000313" key="1">
    <source>
        <dbReference type="EMBL" id="PCH39503.1"/>
    </source>
</evidence>
<name>A0A2H3JI27_WOLCO</name>
<gene>
    <name evidence="1" type="ORF">WOLCODRAFT_159086</name>
</gene>
<dbReference type="AlphaFoldDB" id="A0A2H3JI27"/>
<evidence type="ECO:0000313" key="2">
    <source>
        <dbReference type="Proteomes" id="UP000218811"/>
    </source>
</evidence>
<dbReference type="EMBL" id="KB468009">
    <property type="protein sequence ID" value="PCH39503.1"/>
    <property type="molecule type" value="Genomic_DNA"/>
</dbReference>
<dbReference type="Proteomes" id="UP000218811">
    <property type="component" value="Unassembled WGS sequence"/>
</dbReference>
<organism evidence="1 2">
    <name type="scientific">Wolfiporia cocos (strain MD-104)</name>
    <name type="common">Brown rot fungus</name>
    <dbReference type="NCBI Taxonomy" id="742152"/>
    <lineage>
        <taxon>Eukaryota</taxon>
        <taxon>Fungi</taxon>
        <taxon>Dikarya</taxon>
        <taxon>Basidiomycota</taxon>
        <taxon>Agaricomycotina</taxon>
        <taxon>Agaricomycetes</taxon>
        <taxon>Polyporales</taxon>
        <taxon>Phaeolaceae</taxon>
        <taxon>Wolfiporia</taxon>
    </lineage>
</organism>
<sequence length="103" mass="11951">MTVSLMYHLRNCRATRHCHNPLDARLEAKVAQWQEEDRCEREEEEWRLHGQRWDEDSMDIDDDESTVAEDFTDESRDVEGDLDLVKALKVCLGSQIVMASGLA</sequence>